<comment type="caution">
    <text evidence="2">The sequence shown here is derived from an EMBL/GenBank/DDBJ whole genome shotgun (WGS) entry which is preliminary data.</text>
</comment>
<dbReference type="Gene3D" id="3.90.75.20">
    <property type="match status" value="1"/>
</dbReference>
<dbReference type="InterPro" id="IPR044925">
    <property type="entry name" value="His-Me_finger_sf"/>
</dbReference>
<dbReference type="SUPFAM" id="SSF54171">
    <property type="entry name" value="DNA-binding domain"/>
    <property type="match status" value="1"/>
</dbReference>
<dbReference type="AlphaFoldDB" id="A0A0F9SXJ2"/>
<dbReference type="Pfam" id="PF13392">
    <property type="entry name" value="HNH_3"/>
    <property type="match status" value="1"/>
</dbReference>
<name>A0A0F9SXJ2_9ZZZZ</name>
<dbReference type="SUPFAM" id="SSF54060">
    <property type="entry name" value="His-Me finger endonucleases"/>
    <property type="match status" value="1"/>
</dbReference>
<dbReference type="EMBL" id="LAZR01002137">
    <property type="protein sequence ID" value="KKN33958.1"/>
    <property type="molecule type" value="Genomic_DNA"/>
</dbReference>
<feature type="domain" description="HNH nuclease" evidence="1">
    <location>
        <begin position="69"/>
        <end position="95"/>
    </location>
</feature>
<evidence type="ECO:0000313" key="2">
    <source>
        <dbReference type="EMBL" id="KKN33958.1"/>
    </source>
</evidence>
<gene>
    <name evidence="2" type="ORF">LCGC14_0798400</name>
</gene>
<reference evidence="2" key="1">
    <citation type="journal article" date="2015" name="Nature">
        <title>Complex archaea that bridge the gap between prokaryotes and eukaryotes.</title>
        <authorList>
            <person name="Spang A."/>
            <person name="Saw J.H."/>
            <person name="Jorgensen S.L."/>
            <person name="Zaremba-Niedzwiedzka K."/>
            <person name="Martijn J."/>
            <person name="Lind A.E."/>
            <person name="van Eijk R."/>
            <person name="Schleper C."/>
            <person name="Guy L."/>
            <person name="Ettema T.J."/>
        </authorList>
    </citation>
    <scope>NUCLEOTIDE SEQUENCE</scope>
</reference>
<dbReference type="InterPro" id="IPR016177">
    <property type="entry name" value="DNA-bd_dom_sf"/>
</dbReference>
<dbReference type="InterPro" id="IPR003615">
    <property type="entry name" value="HNH_nuc"/>
</dbReference>
<organism evidence="2">
    <name type="scientific">marine sediment metagenome</name>
    <dbReference type="NCBI Taxonomy" id="412755"/>
    <lineage>
        <taxon>unclassified sequences</taxon>
        <taxon>metagenomes</taxon>
        <taxon>ecological metagenomes</taxon>
    </lineage>
</organism>
<accession>A0A0F9SXJ2</accession>
<proteinExistence type="predicted"/>
<dbReference type="GO" id="GO:0003677">
    <property type="term" value="F:DNA binding"/>
    <property type="evidence" value="ECO:0007669"/>
    <property type="project" value="InterPro"/>
</dbReference>
<protein>
    <recommendedName>
        <fullName evidence="1">HNH nuclease domain-containing protein</fullName>
    </recommendedName>
</protein>
<evidence type="ECO:0000259" key="1">
    <source>
        <dbReference type="Pfam" id="PF13392"/>
    </source>
</evidence>
<sequence>MKRIPLSQGQFAIIDDEDYTEISQYKWYARLNPHTQSYYAQRNVLLIDKKRTVIQMSRSLLMLCYGDKRQVDHINHNTLDNRRKNLRIVTNQQNHFNRKAAKGYHWNVQFKKYKAKITLSEHDTFLGYHDTPESARLAYLAAKEKYHRI</sequence>